<comment type="caution">
    <text evidence="2">The sequence shown here is derived from an EMBL/GenBank/DDBJ whole genome shotgun (WGS) entry which is preliminary data.</text>
</comment>
<protein>
    <submittedName>
        <fullName evidence="2">Uncharacterized protein</fullName>
    </submittedName>
</protein>
<reference evidence="2 3" key="1">
    <citation type="submission" date="2019-06" db="EMBL/GenBank/DDBJ databases">
        <title>Draft genomes of female and male turbot (Scophthalmus maximus).</title>
        <authorList>
            <person name="Xu H."/>
            <person name="Xu X.-W."/>
            <person name="Shao C."/>
            <person name="Chen S."/>
        </authorList>
    </citation>
    <scope>NUCLEOTIDE SEQUENCE [LARGE SCALE GENOMIC DNA]</scope>
    <source>
        <strain evidence="2">Ysfricsl-2016a</strain>
        <tissue evidence="2">Blood</tissue>
    </source>
</reference>
<accession>A0A6A4TIX9</accession>
<gene>
    <name evidence="2" type="ORF">F2P81_005534</name>
</gene>
<proteinExistence type="predicted"/>
<dbReference type="AlphaFoldDB" id="A0A6A4TIX9"/>
<organism evidence="2 3">
    <name type="scientific">Scophthalmus maximus</name>
    <name type="common">Turbot</name>
    <name type="synonym">Psetta maxima</name>
    <dbReference type="NCBI Taxonomy" id="52904"/>
    <lineage>
        <taxon>Eukaryota</taxon>
        <taxon>Metazoa</taxon>
        <taxon>Chordata</taxon>
        <taxon>Craniata</taxon>
        <taxon>Vertebrata</taxon>
        <taxon>Euteleostomi</taxon>
        <taxon>Actinopterygii</taxon>
        <taxon>Neopterygii</taxon>
        <taxon>Teleostei</taxon>
        <taxon>Neoteleostei</taxon>
        <taxon>Acanthomorphata</taxon>
        <taxon>Carangaria</taxon>
        <taxon>Pleuronectiformes</taxon>
        <taxon>Pleuronectoidei</taxon>
        <taxon>Scophthalmidae</taxon>
        <taxon>Scophthalmus</taxon>
    </lineage>
</organism>
<evidence type="ECO:0000256" key="1">
    <source>
        <dbReference type="SAM" id="MobiDB-lite"/>
    </source>
</evidence>
<dbReference type="Proteomes" id="UP000438429">
    <property type="component" value="Unassembled WGS sequence"/>
</dbReference>
<sequence>MTISRRVAVDADWPVDLVRFKLIILNSRGRRGEVARAEATTRRGPTAVFVVERRRDTNRPPPPPPPPLAERRKNARKQERAIENLHPEDRREGHRPNQALHEREVSGVSVASLNRYLPKFRYRGHKNPERPHDCSKDQTCAVLIVAKPIYNTLLVLVLDAKRFTLKTRRYRVSRGG</sequence>
<feature type="compositionally biased region" description="Pro residues" evidence="1">
    <location>
        <begin position="59"/>
        <end position="68"/>
    </location>
</feature>
<evidence type="ECO:0000313" key="3">
    <source>
        <dbReference type="Proteomes" id="UP000438429"/>
    </source>
</evidence>
<evidence type="ECO:0000313" key="2">
    <source>
        <dbReference type="EMBL" id="KAF0042002.1"/>
    </source>
</evidence>
<name>A0A6A4TIX9_SCOMX</name>
<dbReference type="EMBL" id="VEVO01000005">
    <property type="protein sequence ID" value="KAF0042002.1"/>
    <property type="molecule type" value="Genomic_DNA"/>
</dbReference>
<feature type="compositionally biased region" description="Basic and acidic residues" evidence="1">
    <location>
        <begin position="69"/>
        <end position="98"/>
    </location>
</feature>
<feature type="region of interest" description="Disordered" evidence="1">
    <location>
        <begin position="36"/>
        <end position="98"/>
    </location>
</feature>